<dbReference type="PROSITE" id="PS51186">
    <property type="entry name" value="GNAT"/>
    <property type="match status" value="1"/>
</dbReference>
<dbReference type="InterPro" id="IPR016181">
    <property type="entry name" value="Acyl_CoA_acyltransferase"/>
</dbReference>
<accession>A0A167DHR3</accession>
<dbReference type="AlphaFoldDB" id="A0A167DHR3"/>
<gene>
    <name evidence="2" type="ORF">N482_06875</name>
</gene>
<dbReference type="Proteomes" id="UP000076587">
    <property type="component" value="Unassembled WGS sequence"/>
</dbReference>
<dbReference type="Pfam" id="PF00583">
    <property type="entry name" value="Acetyltransf_1"/>
    <property type="match status" value="1"/>
</dbReference>
<name>A0A167DHR3_9GAMM</name>
<dbReference type="SUPFAM" id="SSF55729">
    <property type="entry name" value="Acyl-CoA N-acyltransferases (Nat)"/>
    <property type="match status" value="1"/>
</dbReference>
<dbReference type="PATRIC" id="fig|1365253.3.peg.1624"/>
<dbReference type="OrthoDB" id="8304386at2"/>
<dbReference type="InterPro" id="IPR000182">
    <property type="entry name" value="GNAT_dom"/>
</dbReference>
<dbReference type="EMBL" id="AUXT01000143">
    <property type="protein sequence ID" value="KZN48852.1"/>
    <property type="molecule type" value="Genomic_DNA"/>
</dbReference>
<reference evidence="2 3" key="1">
    <citation type="submission" date="2013-07" db="EMBL/GenBank/DDBJ databases">
        <title>Comparative Genomic and Metabolomic Analysis of Twelve Strains of Pseudoalteromonas luteoviolacea.</title>
        <authorList>
            <person name="Vynne N.G."/>
            <person name="Mansson M."/>
            <person name="Gram L."/>
        </authorList>
    </citation>
    <scope>NUCLEOTIDE SEQUENCE [LARGE SCALE GENOMIC DNA]</scope>
    <source>
        <strain evidence="2 3">NCIMB 1942</strain>
    </source>
</reference>
<organism evidence="2 3">
    <name type="scientific">Pseudoalteromonas luteoviolacea NCIMB 1942</name>
    <dbReference type="NCBI Taxonomy" id="1365253"/>
    <lineage>
        <taxon>Bacteria</taxon>
        <taxon>Pseudomonadati</taxon>
        <taxon>Pseudomonadota</taxon>
        <taxon>Gammaproteobacteria</taxon>
        <taxon>Alteromonadales</taxon>
        <taxon>Pseudoalteromonadaceae</taxon>
        <taxon>Pseudoalteromonas</taxon>
    </lineage>
</organism>
<evidence type="ECO:0000259" key="1">
    <source>
        <dbReference type="PROSITE" id="PS51186"/>
    </source>
</evidence>
<feature type="domain" description="N-acetyltransferase" evidence="1">
    <location>
        <begin position="2"/>
        <end position="156"/>
    </location>
</feature>
<comment type="caution">
    <text evidence="2">The sequence shown here is derived from an EMBL/GenBank/DDBJ whole genome shotgun (WGS) entry which is preliminary data.</text>
</comment>
<evidence type="ECO:0000313" key="3">
    <source>
        <dbReference type="Proteomes" id="UP000076587"/>
    </source>
</evidence>
<dbReference type="GO" id="GO:0016747">
    <property type="term" value="F:acyltransferase activity, transferring groups other than amino-acyl groups"/>
    <property type="evidence" value="ECO:0007669"/>
    <property type="project" value="InterPro"/>
</dbReference>
<evidence type="ECO:0000313" key="2">
    <source>
        <dbReference type="EMBL" id="KZN48852.1"/>
    </source>
</evidence>
<sequence length="156" mass="17549">MITIKKLSNAYINQVEKIQLCDDQIEFAGTAPEFLNDGSDTTHLHVIKNNENVIGYFKLDLAYADKYDFCPQNAVGIRAFVIDKQQQGKGFGKLAVKALFPYVAANYPTYSQIVLTVNCRNQTAYECYKKAGFQDTQEKYLGSPAGPNYIMRGHCK</sequence>
<dbReference type="Gene3D" id="3.40.630.30">
    <property type="match status" value="1"/>
</dbReference>
<protein>
    <recommendedName>
        <fullName evidence="1">N-acetyltransferase domain-containing protein</fullName>
    </recommendedName>
</protein>
<proteinExistence type="predicted"/>